<evidence type="ECO:0000256" key="8">
    <source>
        <dbReference type="HAMAP-Rule" id="MF_00238"/>
    </source>
</evidence>
<accession>C8NF37</accession>
<dbReference type="NCBIfam" id="TIGR00017">
    <property type="entry name" value="cmk"/>
    <property type="match status" value="1"/>
</dbReference>
<dbReference type="Gene3D" id="3.40.50.300">
    <property type="entry name" value="P-loop containing nucleotide triphosphate hydrolases"/>
    <property type="match status" value="1"/>
</dbReference>
<dbReference type="HOGENOM" id="CLU_079959_0_2_9"/>
<dbReference type="GO" id="GO:0036431">
    <property type="term" value="F:dCMP kinase activity"/>
    <property type="evidence" value="ECO:0007669"/>
    <property type="project" value="InterPro"/>
</dbReference>
<protein>
    <recommendedName>
        <fullName evidence="8">Cytidylate kinase</fullName>
        <shortName evidence="8">CK</shortName>
        <ecNumber evidence="8">2.7.4.25</ecNumber>
    </recommendedName>
    <alternativeName>
        <fullName evidence="8">Cytidine monophosphate kinase</fullName>
        <shortName evidence="8">CMP kinase</shortName>
    </alternativeName>
</protein>
<dbReference type="GO" id="GO:0006220">
    <property type="term" value="P:pyrimidine nucleotide metabolic process"/>
    <property type="evidence" value="ECO:0007669"/>
    <property type="project" value="UniProtKB-UniRule"/>
</dbReference>
<comment type="caution">
    <text evidence="10">The sequence shown here is derived from an EMBL/GenBank/DDBJ whole genome shotgun (WGS) entry which is preliminary data.</text>
</comment>
<evidence type="ECO:0000313" key="11">
    <source>
        <dbReference type="Proteomes" id="UP000005926"/>
    </source>
</evidence>
<dbReference type="InterPro" id="IPR011994">
    <property type="entry name" value="Cytidylate_kinase_dom"/>
</dbReference>
<evidence type="ECO:0000256" key="2">
    <source>
        <dbReference type="ARBA" id="ARBA00022679"/>
    </source>
</evidence>
<sequence>MQVAIDGPASSGKSTISKLIAKETNFLYLDTGAMYRATTLAFLRNNIAVVDAEAIKELLENLVISFRNTDEGQLVFLNGEDVTHEIRDLEVTRNVSEVSAIKSVRVKLVQMQREIAENHSIIMDGRDIGTVVLPNADLKIFLVASVKERALRRFKENQEKGIELSLEKLEEEIAHRDYLDSTRKESPLKKADDAIEIDTTSLSIQEVVSKITNLIQEKLTN</sequence>
<comment type="subcellular location">
    <subcellularLocation>
        <location evidence="8">Cytoplasm</location>
    </subcellularLocation>
</comment>
<evidence type="ECO:0000256" key="4">
    <source>
        <dbReference type="ARBA" id="ARBA00022777"/>
    </source>
</evidence>
<keyword evidence="3 8" id="KW-0547">Nucleotide-binding</keyword>
<evidence type="ECO:0000256" key="1">
    <source>
        <dbReference type="ARBA" id="ARBA00009427"/>
    </source>
</evidence>
<dbReference type="PANTHER" id="PTHR21299">
    <property type="entry name" value="CYTIDYLATE KINASE/PANTOATE-BETA-ALANINE LIGASE"/>
    <property type="match status" value="1"/>
</dbReference>
<dbReference type="PANTHER" id="PTHR21299:SF2">
    <property type="entry name" value="CYTIDYLATE KINASE"/>
    <property type="match status" value="1"/>
</dbReference>
<keyword evidence="5 8" id="KW-0067">ATP-binding</keyword>
<organism evidence="10 11">
    <name type="scientific">Granulicatella adiacens ATCC 49175</name>
    <dbReference type="NCBI Taxonomy" id="638301"/>
    <lineage>
        <taxon>Bacteria</taxon>
        <taxon>Bacillati</taxon>
        <taxon>Bacillota</taxon>
        <taxon>Bacilli</taxon>
        <taxon>Lactobacillales</taxon>
        <taxon>Carnobacteriaceae</taxon>
        <taxon>Granulicatella</taxon>
    </lineage>
</organism>
<dbReference type="SUPFAM" id="SSF52540">
    <property type="entry name" value="P-loop containing nucleoside triphosphate hydrolases"/>
    <property type="match status" value="1"/>
</dbReference>
<dbReference type="GO" id="GO:0015949">
    <property type="term" value="P:nucleobase-containing small molecule interconversion"/>
    <property type="evidence" value="ECO:0007669"/>
    <property type="project" value="TreeGrafter"/>
</dbReference>
<keyword evidence="11" id="KW-1185">Reference proteome</keyword>
<proteinExistence type="inferred from homology"/>
<dbReference type="GeneID" id="78413135"/>
<comment type="similarity">
    <text evidence="1 8">Belongs to the cytidylate kinase family. Type 1 subfamily.</text>
</comment>
<evidence type="ECO:0000256" key="6">
    <source>
        <dbReference type="ARBA" id="ARBA00047615"/>
    </source>
</evidence>
<keyword evidence="8" id="KW-0963">Cytoplasm</keyword>
<evidence type="ECO:0000256" key="5">
    <source>
        <dbReference type="ARBA" id="ARBA00022840"/>
    </source>
</evidence>
<feature type="binding site" evidence="8">
    <location>
        <begin position="7"/>
        <end position="15"/>
    </location>
    <ligand>
        <name>ATP</name>
        <dbReference type="ChEBI" id="CHEBI:30616"/>
    </ligand>
</feature>
<dbReference type="Proteomes" id="UP000005926">
    <property type="component" value="Unassembled WGS sequence"/>
</dbReference>
<gene>
    <name evidence="8 10" type="primary">cmk</name>
    <name evidence="10" type="ORF">HMPREF0444_0532</name>
</gene>
<comment type="catalytic activity">
    <reaction evidence="7 8">
        <text>CMP + ATP = CDP + ADP</text>
        <dbReference type="Rhea" id="RHEA:11600"/>
        <dbReference type="ChEBI" id="CHEBI:30616"/>
        <dbReference type="ChEBI" id="CHEBI:58069"/>
        <dbReference type="ChEBI" id="CHEBI:60377"/>
        <dbReference type="ChEBI" id="CHEBI:456216"/>
        <dbReference type="EC" id="2.7.4.25"/>
    </reaction>
</comment>
<dbReference type="InterPro" id="IPR027417">
    <property type="entry name" value="P-loop_NTPase"/>
</dbReference>
<dbReference type="AlphaFoldDB" id="C8NF37"/>
<dbReference type="STRING" id="638301.HMPREF0444_0532"/>
<name>C8NF37_9LACT</name>
<evidence type="ECO:0000259" key="9">
    <source>
        <dbReference type="Pfam" id="PF02224"/>
    </source>
</evidence>
<feature type="domain" description="Cytidylate kinase" evidence="9">
    <location>
        <begin position="3"/>
        <end position="216"/>
    </location>
</feature>
<evidence type="ECO:0000256" key="3">
    <source>
        <dbReference type="ARBA" id="ARBA00022741"/>
    </source>
</evidence>
<dbReference type="CDD" id="cd02020">
    <property type="entry name" value="CMPK"/>
    <property type="match status" value="1"/>
</dbReference>
<dbReference type="EMBL" id="ACKZ01000012">
    <property type="protein sequence ID" value="EEW37746.1"/>
    <property type="molecule type" value="Genomic_DNA"/>
</dbReference>
<dbReference type="GO" id="GO:0005524">
    <property type="term" value="F:ATP binding"/>
    <property type="evidence" value="ECO:0007669"/>
    <property type="project" value="UniProtKB-UniRule"/>
</dbReference>
<comment type="catalytic activity">
    <reaction evidence="6 8">
        <text>dCMP + ATP = dCDP + ADP</text>
        <dbReference type="Rhea" id="RHEA:25094"/>
        <dbReference type="ChEBI" id="CHEBI:30616"/>
        <dbReference type="ChEBI" id="CHEBI:57566"/>
        <dbReference type="ChEBI" id="CHEBI:58593"/>
        <dbReference type="ChEBI" id="CHEBI:456216"/>
        <dbReference type="EC" id="2.7.4.25"/>
    </reaction>
</comment>
<dbReference type="RefSeq" id="WP_005605709.1">
    <property type="nucleotide sequence ID" value="NZ_CP102283.1"/>
</dbReference>
<evidence type="ECO:0000313" key="10">
    <source>
        <dbReference type="EMBL" id="EEW37746.1"/>
    </source>
</evidence>
<keyword evidence="2 8" id="KW-0808">Transferase</keyword>
<dbReference type="GO" id="GO:0005829">
    <property type="term" value="C:cytosol"/>
    <property type="evidence" value="ECO:0007669"/>
    <property type="project" value="TreeGrafter"/>
</dbReference>
<dbReference type="HAMAP" id="MF_00238">
    <property type="entry name" value="Cytidyl_kinase_type1"/>
    <property type="match status" value="1"/>
</dbReference>
<evidence type="ECO:0000256" key="7">
    <source>
        <dbReference type="ARBA" id="ARBA00048478"/>
    </source>
</evidence>
<dbReference type="GO" id="GO:0036430">
    <property type="term" value="F:CMP kinase activity"/>
    <property type="evidence" value="ECO:0007669"/>
    <property type="project" value="RHEA"/>
</dbReference>
<keyword evidence="4 8" id="KW-0418">Kinase</keyword>
<dbReference type="InterPro" id="IPR003136">
    <property type="entry name" value="Cytidylate_kin"/>
</dbReference>
<dbReference type="Pfam" id="PF02224">
    <property type="entry name" value="Cytidylate_kin"/>
    <property type="match status" value="1"/>
</dbReference>
<dbReference type="eggNOG" id="COG0283">
    <property type="taxonomic scope" value="Bacteria"/>
</dbReference>
<dbReference type="EC" id="2.7.4.25" evidence="8"/>
<reference evidence="10 11" key="1">
    <citation type="submission" date="2009-08" db="EMBL/GenBank/DDBJ databases">
        <authorList>
            <person name="Muzny D."/>
            <person name="Qin X."/>
            <person name="Deng J."/>
            <person name="Jiang H."/>
            <person name="Liu Y."/>
            <person name="Qu J."/>
            <person name="Song X.-Z."/>
            <person name="Zhang L."/>
            <person name="Thornton R."/>
            <person name="Coyle M."/>
            <person name="Francisco L."/>
            <person name="Jackson L."/>
            <person name="Javaid M."/>
            <person name="Korchina V."/>
            <person name="Kovar C."/>
            <person name="Mata R."/>
            <person name="Mathew T."/>
            <person name="Ngo R."/>
            <person name="Nguyen L."/>
            <person name="Nguyen N."/>
            <person name="Okwuonu G."/>
            <person name="Ongeri F."/>
            <person name="Pham C."/>
            <person name="Simmons D."/>
            <person name="Wilczek-Boney K."/>
            <person name="Hale W."/>
            <person name="Jakkamsetti A."/>
            <person name="Pham P."/>
            <person name="Ruth R."/>
            <person name="San Lucas F."/>
            <person name="Warren J."/>
            <person name="Zhang J."/>
            <person name="Zhao Z."/>
            <person name="Zhou C."/>
            <person name="Zhu D."/>
            <person name="Lee S."/>
            <person name="Bess C."/>
            <person name="Blankenburg K."/>
            <person name="Forbes L."/>
            <person name="Fu Q."/>
            <person name="Gubbala S."/>
            <person name="Hirani K."/>
            <person name="Jayaseelan J.C."/>
            <person name="Lara F."/>
            <person name="Munidasa M."/>
            <person name="Palculict T."/>
            <person name="Patil S."/>
            <person name="Pu L.-L."/>
            <person name="Saada N."/>
            <person name="Tang L."/>
            <person name="Weissenberger G."/>
            <person name="Zhu Y."/>
            <person name="Hemphill L."/>
            <person name="Shang Y."/>
            <person name="Youmans B."/>
            <person name="Ayvaz T."/>
            <person name="Ross M."/>
            <person name="Santibanez J."/>
            <person name="Aqrawi P."/>
            <person name="Gross S."/>
            <person name="Joshi V."/>
            <person name="Fowler G."/>
            <person name="Nazareth L."/>
            <person name="Reid J."/>
            <person name="Worley K."/>
            <person name="Petrosino J."/>
            <person name="Highlander S."/>
            <person name="Gibbs R."/>
        </authorList>
    </citation>
    <scope>NUCLEOTIDE SEQUENCE [LARGE SCALE GENOMIC DNA]</scope>
    <source>
        <strain evidence="10 11">ATCC 49175</strain>
    </source>
</reference>